<dbReference type="Pfam" id="PF12138">
    <property type="entry name" value="Spherulin4"/>
    <property type="match status" value="1"/>
</dbReference>
<dbReference type="EMBL" id="FZOF01000006">
    <property type="protein sequence ID" value="SNS46818.1"/>
    <property type="molecule type" value="Genomic_DNA"/>
</dbReference>
<dbReference type="PANTHER" id="PTHR35040:SF9">
    <property type="entry name" value="4-LIKE CELL SURFACE PROTEIN, PUTATIVE (AFU_ORTHOLOGUE AFUA_4G14080)-RELATED"/>
    <property type="match status" value="1"/>
</dbReference>
<gene>
    <name evidence="1" type="ORF">SAMN05216252_10699</name>
</gene>
<dbReference type="RefSeq" id="WP_089224088.1">
    <property type="nucleotide sequence ID" value="NZ_FZOF01000006.1"/>
</dbReference>
<evidence type="ECO:0000313" key="2">
    <source>
        <dbReference type="Proteomes" id="UP000198280"/>
    </source>
</evidence>
<reference evidence="1 2" key="1">
    <citation type="submission" date="2017-06" db="EMBL/GenBank/DDBJ databases">
        <authorList>
            <person name="Kim H.J."/>
            <person name="Triplett B.A."/>
        </authorList>
    </citation>
    <scope>NUCLEOTIDE SEQUENCE [LARGE SCALE GENOMIC DNA]</scope>
    <source>
        <strain evidence="1 2">CGMCC 4.1858</strain>
    </source>
</reference>
<protein>
    <submittedName>
        <fullName evidence="1">Spherulation-specific family 4</fullName>
    </submittedName>
</protein>
<dbReference type="AlphaFoldDB" id="A0A239ERC9"/>
<evidence type="ECO:0000313" key="1">
    <source>
        <dbReference type="EMBL" id="SNS46818.1"/>
    </source>
</evidence>
<dbReference type="Proteomes" id="UP000198280">
    <property type="component" value="Unassembled WGS sequence"/>
</dbReference>
<keyword evidence="2" id="KW-1185">Reference proteome</keyword>
<organism evidence="1 2">
    <name type="scientific">Actinacidiphila glaucinigra</name>
    <dbReference type="NCBI Taxonomy" id="235986"/>
    <lineage>
        <taxon>Bacteria</taxon>
        <taxon>Bacillati</taxon>
        <taxon>Actinomycetota</taxon>
        <taxon>Actinomycetes</taxon>
        <taxon>Kitasatosporales</taxon>
        <taxon>Streptomycetaceae</taxon>
        <taxon>Actinacidiphila</taxon>
    </lineage>
</organism>
<dbReference type="PANTHER" id="PTHR35040">
    <property type="match status" value="1"/>
</dbReference>
<proteinExistence type="predicted"/>
<dbReference type="InterPro" id="IPR021986">
    <property type="entry name" value="Spherulin4"/>
</dbReference>
<sequence>MPRVNPSGLRRPVDRCDGLGFGVPAYAHPLVAPGEWAELARPEAPMHWVVLNVARGPGARIDPLYTEACARLRDAAVPVLGYLDTRHGARPFGQLVADAHRFLDWYRVDGFYLDRAPTTSSELADCRRVITTVRALLSVEGGSTGHVVLGHGCHPYEGYAEAADQLVTFAGPWTQYRWSEAPEWTAAYPPERFCHLVHGVPAPHLENAMRIARWQGAATVYFTDRTDHAAWDGLPGYWDEASRMLRRQPPPSM</sequence>
<dbReference type="OrthoDB" id="508445at2"/>
<accession>A0A239ERC9</accession>
<name>A0A239ERC9_9ACTN</name>